<evidence type="ECO:0000313" key="1">
    <source>
        <dbReference type="EMBL" id="BAU02066.1"/>
    </source>
</evidence>
<sequence>VFDKIGEAFFFPSFFSRSDAVFTGRGDSLSLLVAVSISQGGRRFRGKGFLFWDYRFLFFPTDGWPKVGVSVLANCSCNLGVKVCEFLVSSLISKLGWDSLSSLQIRGAD</sequence>
<keyword evidence="2" id="KW-1185">Reference proteome</keyword>
<feature type="non-terminal residue" evidence="1">
    <location>
        <position position="1"/>
    </location>
</feature>
<dbReference type="Proteomes" id="UP000291084">
    <property type="component" value="Chromosome 11"/>
</dbReference>
<dbReference type="AlphaFoldDB" id="A0A0S3TA02"/>
<protein>
    <submittedName>
        <fullName evidence="1">Uncharacterized protein</fullName>
    </submittedName>
</protein>
<dbReference type="EMBL" id="AP015044">
    <property type="protein sequence ID" value="BAU02066.1"/>
    <property type="molecule type" value="Genomic_DNA"/>
</dbReference>
<evidence type="ECO:0000313" key="2">
    <source>
        <dbReference type="Proteomes" id="UP000291084"/>
    </source>
</evidence>
<gene>
    <name evidence="1" type="primary">Vigan.11G148400</name>
    <name evidence="1" type="ORF">VIGAN_11148400</name>
</gene>
<name>A0A0S3TA02_PHAAN</name>
<accession>A0A0S3TA02</accession>
<organism evidence="1 2">
    <name type="scientific">Vigna angularis var. angularis</name>
    <dbReference type="NCBI Taxonomy" id="157739"/>
    <lineage>
        <taxon>Eukaryota</taxon>
        <taxon>Viridiplantae</taxon>
        <taxon>Streptophyta</taxon>
        <taxon>Embryophyta</taxon>
        <taxon>Tracheophyta</taxon>
        <taxon>Spermatophyta</taxon>
        <taxon>Magnoliopsida</taxon>
        <taxon>eudicotyledons</taxon>
        <taxon>Gunneridae</taxon>
        <taxon>Pentapetalae</taxon>
        <taxon>rosids</taxon>
        <taxon>fabids</taxon>
        <taxon>Fabales</taxon>
        <taxon>Fabaceae</taxon>
        <taxon>Papilionoideae</taxon>
        <taxon>50 kb inversion clade</taxon>
        <taxon>NPAAA clade</taxon>
        <taxon>indigoferoid/millettioid clade</taxon>
        <taxon>Phaseoleae</taxon>
        <taxon>Vigna</taxon>
    </lineage>
</organism>
<reference evidence="1 2" key="1">
    <citation type="journal article" date="2015" name="Sci. Rep.">
        <title>The power of single molecule real-time sequencing technology in the de novo assembly of a eukaryotic genome.</title>
        <authorList>
            <person name="Sakai H."/>
            <person name="Naito K."/>
            <person name="Ogiso-Tanaka E."/>
            <person name="Takahashi Y."/>
            <person name="Iseki K."/>
            <person name="Muto C."/>
            <person name="Satou K."/>
            <person name="Teruya K."/>
            <person name="Shiroma A."/>
            <person name="Shimoji M."/>
            <person name="Hirano T."/>
            <person name="Itoh T."/>
            <person name="Kaga A."/>
            <person name="Tomooka N."/>
        </authorList>
    </citation>
    <scope>NUCLEOTIDE SEQUENCE [LARGE SCALE GENOMIC DNA]</scope>
    <source>
        <strain evidence="2">cv. Shumari</strain>
    </source>
</reference>
<proteinExistence type="predicted"/>